<keyword evidence="6" id="KW-0547">Nucleotide-binding</keyword>
<dbReference type="PROSITE" id="PS50110">
    <property type="entry name" value="RESPONSE_REGULATORY"/>
    <property type="match status" value="1"/>
</dbReference>
<dbReference type="SUPFAM" id="SSF52540">
    <property type="entry name" value="P-loop containing nucleoside triphosphate hydrolases"/>
    <property type="match status" value="1"/>
</dbReference>
<keyword evidence="7" id="KW-0067">ATP-binding</keyword>
<dbReference type="InterPro" id="IPR002197">
    <property type="entry name" value="HTH_Fis"/>
</dbReference>
<evidence type="ECO:0000256" key="16">
    <source>
        <dbReference type="PROSITE-ProRule" id="PRU00169"/>
    </source>
</evidence>
<dbReference type="InterPro" id="IPR025944">
    <property type="entry name" value="Sigma_54_int_dom_CS"/>
</dbReference>
<keyword evidence="8" id="KW-0902">Two-component regulatory system</keyword>
<dbReference type="PANTHER" id="PTHR32071:SF95">
    <property type="entry name" value="DNA-BINDING TRANSCRIPTIONAL REGULATOR NTRC"/>
    <property type="match status" value="1"/>
</dbReference>
<comment type="caution">
    <text evidence="19">The sequence shown here is derived from an EMBL/GenBank/DDBJ whole genome shotgun (WGS) entry which is preliminary data.</text>
</comment>
<evidence type="ECO:0000256" key="4">
    <source>
        <dbReference type="ARBA" id="ARBA00022491"/>
    </source>
</evidence>
<keyword evidence="12" id="KW-0804">Transcription</keyword>
<dbReference type="GO" id="GO:0005524">
    <property type="term" value="F:ATP binding"/>
    <property type="evidence" value="ECO:0007669"/>
    <property type="project" value="UniProtKB-KW"/>
</dbReference>
<dbReference type="GO" id="GO:0006355">
    <property type="term" value="P:regulation of DNA-templated transcription"/>
    <property type="evidence" value="ECO:0007669"/>
    <property type="project" value="InterPro"/>
</dbReference>
<dbReference type="Proteomes" id="UP000494245">
    <property type="component" value="Unassembled WGS sequence"/>
</dbReference>
<dbReference type="GO" id="GO:0005737">
    <property type="term" value="C:cytoplasm"/>
    <property type="evidence" value="ECO:0007669"/>
    <property type="project" value="UniProtKB-SubCell"/>
</dbReference>
<evidence type="ECO:0000313" key="19">
    <source>
        <dbReference type="EMBL" id="GFK93796.1"/>
    </source>
</evidence>
<dbReference type="FunFam" id="3.40.50.300:FF:000006">
    <property type="entry name" value="DNA-binding transcriptional regulator NtrC"/>
    <property type="match status" value="1"/>
</dbReference>
<keyword evidence="10" id="KW-0238">DNA-binding</keyword>
<evidence type="ECO:0000256" key="6">
    <source>
        <dbReference type="ARBA" id="ARBA00022741"/>
    </source>
</evidence>
<sequence length="478" mass="50921">MSVILVVDDEPGLRQSFARLIEQEGHQALTAASGEEGIAALADKKPDLVVMDVRMPGISGLEALARMKAADPATPVIIMTAYGDTGTAIEAVNKGAFDYILKPFDIPEMLGLIQQALDASSQARGSKAKDAGEAPSVSLVGQSRAMREVYKQLGRVAATEATVLIQGESGTGKELAARAVWSYSPRKNRPFVVVNCVAIPESLLESELFGHEKGAFTGASQRRAGKIEQAQGGTVFLDEIGDMPLPVQAKLLRLLQEKQIERLGGKGPVPVDVRIIAATNRDLEAAMAEGRFREDLYYRLQVVRIVLPPLRERKEDLSQLAAHFLGLHARAMNARDPGITPGGLAALEDHAWPGNVRELSNVLNKTLIFSRGLAISADDVRAAIAGRTPAESHDLAADAEGALDAWVRAVVAAGGPDLHNRAVDRLSALVVAEALRVSGGNRTHAARLLGLSRPTLLAKMDKLGLVVEAQVRVGDVLS</sequence>
<keyword evidence="5 16" id="KW-0597">Phosphoprotein</keyword>
<evidence type="ECO:0000256" key="11">
    <source>
        <dbReference type="ARBA" id="ARBA00023159"/>
    </source>
</evidence>
<dbReference type="PANTHER" id="PTHR32071">
    <property type="entry name" value="TRANSCRIPTIONAL REGULATORY PROTEIN"/>
    <property type="match status" value="1"/>
</dbReference>
<keyword evidence="4" id="KW-0678">Repressor</keyword>
<evidence type="ECO:0000256" key="8">
    <source>
        <dbReference type="ARBA" id="ARBA00023012"/>
    </source>
</evidence>
<proteinExistence type="predicted"/>
<dbReference type="PROSITE" id="PS50045">
    <property type="entry name" value="SIGMA54_INTERACT_4"/>
    <property type="match status" value="1"/>
</dbReference>
<evidence type="ECO:0000256" key="7">
    <source>
        <dbReference type="ARBA" id="ARBA00022840"/>
    </source>
</evidence>
<protein>
    <recommendedName>
        <fullName evidence="2">DNA-binding transcriptional regulator NtrC</fullName>
    </recommendedName>
    <alternativeName>
        <fullName evidence="14">Nitrogen regulation protein NR(I)</fullName>
    </alternativeName>
    <alternativeName>
        <fullName evidence="15">Nitrogen regulator I</fullName>
    </alternativeName>
</protein>
<dbReference type="PROSITE" id="PS00676">
    <property type="entry name" value="SIGMA54_INTERACT_2"/>
    <property type="match status" value="1"/>
</dbReference>
<dbReference type="AlphaFoldDB" id="A0A6V8LVF1"/>
<keyword evidence="9" id="KW-0805">Transcription regulation</keyword>
<keyword evidence="20" id="KW-1185">Reference proteome</keyword>
<dbReference type="EMBL" id="BLTE01000006">
    <property type="protein sequence ID" value="GFK93796.1"/>
    <property type="molecule type" value="Genomic_DNA"/>
</dbReference>
<evidence type="ECO:0000259" key="17">
    <source>
        <dbReference type="PROSITE" id="PS50045"/>
    </source>
</evidence>
<dbReference type="SUPFAM" id="SSF52172">
    <property type="entry name" value="CheY-like"/>
    <property type="match status" value="1"/>
</dbReference>
<dbReference type="InterPro" id="IPR058031">
    <property type="entry name" value="AAA_lid_NorR"/>
</dbReference>
<evidence type="ECO:0000256" key="1">
    <source>
        <dbReference type="ARBA" id="ARBA00004496"/>
    </source>
</evidence>
<dbReference type="Gene3D" id="3.40.50.300">
    <property type="entry name" value="P-loop containing nucleotide triphosphate hydrolases"/>
    <property type="match status" value="1"/>
</dbReference>
<evidence type="ECO:0000256" key="14">
    <source>
        <dbReference type="ARBA" id="ARBA00029881"/>
    </source>
</evidence>
<dbReference type="Pfam" id="PF00158">
    <property type="entry name" value="Sigma54_activat"/>
    <property type="match status" value="1"/>
</dbReference>
<dbReference type="Gene3D" id="1.10.8.60">
    <property type="match status" value="1"/>
</dbReference>
<feature type="domain" description="Sigma-54 factor interaction" evidence="17">
    <location>
        <begin position="139"/>
        <end position="368"/>
    </location>
</feature>
<evidence type="ECO:0000256" key="5">
    <source>
        <dbReference type="ARBA" id="ARBA00022553"/>
    </source>
</evidence>
<evidence type="ECO:0000256" key="9">
    <source>
        <dbReference type="ARBA" id="ARBA00023015"/>
    </source>
</evidence>
<reference evidence="19 20" key="1">
    <citation type="submission" date="2020-04" db="EMBL/GenBank/DDBJ databases">
        <authorList>
            <consortium name="Desulfovibrio sp. FSS-1 genome sequencing consortium"/>
            <person name="Shimoshige H."/>
            <person name="Kobayashi H."/>
            <person name="Maekawa T."/>
        </authorList>
    </citation>
    <scope>NUCLEOTIDE SEQUENCE [LARGE SCALE GENOMIC DNA]</scope>
    <source>
        <strain evidence="19 20">SIID29052-01</strain>
    </source>
</reference>
<dbReference type="Pfam" id="PF25601">
    <property type="entry name" value="AAA_lid_14"/>
    <property type="match status" value="1"/>
</dbReference>
<evidence type="ECO:0000256" key="2">
    <source>
        <dbReference type="ARBA" id="ARBA00019059"/>
    </source>
</evidence>
<dbReference type="RefSeq" id="WP_173083200.1">
    <property type="nucleotide sequence ID" value="NZ_BLTE01000006.1"/>
</dbReference>
<dbReference type="InterPro" id="IPR001789">
    <property type="entry name" value="Sig_transdc_resp-reg_receiver"/>
</dbReference>
<reference evidence="19 20" key="2">
    <citation type="submission" date="2020-05" db="EMBL/GenBank/DDBJ databases">
        <title>Draft genome sequence of Desulfovibrio sp. strainFSS-1.</title>
        <authorList>
            <person name="Shimoshige H."/>
            <person name="Kobayashi H."/>
            <person name="Maekawa T."/>
        </authorList>
    </citation>
    <scope>NUCLEOTIDE SEQUENCE [LARGE SCALE GENOMIC DNA]</scope>
    <source>
        <strain evidence="19 20">SIID29052-01</strain>
    </source>
</reference>
<dbReference type="InterPro" id="IPR003593">
    <property type="entry name" value="AAA+_ATPase"/>
</dbReference>
<evidence type="ECO:0000256" key="3">
    <source>
        <dbReference type="ARBA" id="ARBA00022490"/>
    </source>
</evidence>
<dbReference type="InterPro" id="IPR025943">
    <property type="entry name" value="Sigma_54_int_dom_ATP-bd_2"/>
</dbReference>
<feature type="domain" description="Response regulatory" evidence="18">
    <location>
        <begin position="3"/>
        <end position="117"/>
    </location>
</feature>
<dbReference type="InterPro" id="IPR002078">
    <property type="entry name" value="Sigma_54_int"/>
</dbReference>
<name>A0A6V8LVF1_9BACT</name>
<dbReference type="SMART" id="SM00448">
    <property type="entry name" value="REC"/>
    <property type="match status" value="1"/>
</dbReference>
<feature type="modified residue" description="4-aspartylphosphate" evidence="16">
    <location>
        <position position="52"/>
    </location>
</feature>
<dbReference type="Pfam" id="PF02954">
    <property type="entry name" value="HTH_8"/>
    <property type="match status" value="1"/>
</dbReference>
<evidence type="ECO:0000256" key="10">
    <source>
        <dbReference type="ARBA" id="ARBA00023125"/>
    </source>
</evidence>
<comment type="subcellular location">
    <subcellularLocation>
        <location evidence="1">Cytoplasm</location>
    </subcellularLocation>
</comment>
<dbReference type="InterPro" id="IPR009057">
    <property type="entry name" value="Homeodomain-like_sf"/>
</dbReference>
<gene>
    <name evidence="19" type="primary">glnG_2</name>
    <name evidence="19" type="ORF">NNJEOMEG_01630</name>
</gene>
<evidence type="ECO:0000259" key="18">
    <source>
        <dbReference type="PROSITE" id="PS50110"/>
    </source>
</evidence>
<dbReference type="InterPro" id="IPR011006">
    <property type="entry name" value="CheY-like_superfamily"/>
</dbReference>
<dbReference type="Gene3D" id="3.40.50.2300">
    <property type="match status" value="1"/>
</dbReference>
<dbReference type="PRINTS" id="PR01590">
    <property type="entry name" value="HTHFIS"/>
</dbReference>
<dbReference type="SUPFAM" id="SSF46689">
    <property type="entry name" value="Homeodomain-like"/>
    <property type="match status" value="1"/>
</dbReference>
<dbReference type="Pfam" id="PF00072">
    <property type="entry name" value="Response_reg"/>
    <property type="match status" value="1"/>
</dbReference>
<dbReference type="CDD" id="cd00009">
    <property type="entry name" value="AAA"/>
    <property type="match status" value="1"/>
</dbReference>
<organism evidence="19 20">
    <name type="scientific">Fundidesulfovibrio magnetotacticus</name>
    <dbReference type="NCBI Taxonomy" id="2730080"/>
    <lineage>
        <taxon>Bacteria</taxon>
        <taxon>Pseudomonadati</taxon>
        <taxon>Thermodesulfobacteriota</taxon>
        <taxon>Desulfovibrionia</taxon>
        <taxon>Desulfovibrionales</taxon>
        <taxon>Desulfovibrionaceae</taxon>
        <taxon>Fundidesulfovibrio</taxon>
    </lineage>
</organism>
<evidence type="ECO:0000256" key="13">
    <source>
        <dbReference type="ARBA" id="ARBA00023231"/>
    </source>
</evidence>
<dbReference type="InterPro" id="IPR027417">
    <property type="entry name" value="P-loop_NTPase"/>
</dbReference>
<dbReference type="GO" id="GO:0000160">
    <property type="term" value="P:phosphorelay signal transduction system"/>
    <property type="evidence" value="ECO:0007669"/>
    <property type="project" value="UniProtKB-KW"/>
</dbReference>
<accession>A0A6V8LVF1</accession>
<keyword evidence="13" id="KW-0535">Nitrogen fixation</keyword>
<evidence type="ECO:0000256" key="15">
    <source>
        <dbReference type="ARBA" id="ARBA00031910"/>
    </source>
</evidence>
<dbReference type="SMART" id="SM00382">
    <property type="entry name" value="AAA"/>
    <property type="match status" value="1"/>
</dbReference>
<dbReference type="GO" id="GO:0043565">
    <property type="term" value="F:sequence-specific DNA binding"/>
    <property type="evidence" value="ECO:0007669"/>
    <property type="project" value="InterPro"/>
</dbReference>
<dbReference type="FunFam" id="3.40.50.2300:FF:000018">
    <property type="entry name" value="DNA-binding transcriptional regulator NtrC"/>
    <property type="match status" value="1"/>
</dbReference>
<dbReference type="PROSITE" id="PS00688">
    <property type="entry name" value="SIGMA54_INTERACT_3"/>
    <property type="match status" value="1"/>
</dbReference>
<evidence type="ECO:0000313" key="20">
    <source>
        <dbReference type="Proteomes" id="UP000494245"/>
    </source>
</evidence>
<dbReference type="Gene3D" id="1.10.10.60">
    <property type="entry name" value="Homeodomain-like"/>
    <property type="match status" value="1"/>
</dbReference>
<keyword evidence="3" id="KW-0963">Cytoplasm</keyword>
<keyword evidence="11" id="KW-0010">Activator</keyword>
<evidence type="ECO:0000256" key="12">
    <source>
        <dbReference type="ARBA" id="ARBA00023163"/>
    </source>
</evidence>